<evidence type="ECO:0000256" key="2">
    <source>
        <dbReference type="ARBA" id="ARBA00011901"/>
    </source>
</evidence>
<dbReference type="SUPFAM" id="SSF53187">
    <property type="entry name" value="Zn-dependent exopeptidases"/>
    <property type="match status" value="1"/>
</dbReference>
<comment type="caution">
    <text evidence="5">The sequence shown here is derived from an EMBL/GenBank/DDBJ whole genome shotgun (WGS) entry which is preliminary data.</text>
</comment>
<proteinExistence type="predicted"/>
<dbReference type="InterPro" id="IPR002508">
    <property type="entry name" value="MurNAc-LAA_cat"/>
</dbReference>
<evidence type="ECO:0000259" key="4">
    <source>
        <dbReference type="Pfam" id="PF01520"/>
    </source>
</evidence>
<dbReference type="EC" id="3.5.1.28" evidence="2"/>
<evidence type="ECO:0000256" key="1">
    <source>
        <dbReference type="ARBA" id="ARBA00001561"/>
    </source>
</evidence>
<feature type="domain" description="MurNAc-LAA" evidence="4">
    <location>
        <begin position="22"/>
        <end position="226"/>
    </location>
</feature>
<dbReference type="Proteomes" id="UP001160301">
    <property type="component" value="Unassembled WGS sequence"/>
</dbReference>
<accession>A0ABT6P2V0</accession>
<dbReference type="Gene3D" id="3.40.630.40">
    <property type="entry name" value="Zn-dependent exopeptidases"/>
    <property type="match status" value="1"/>
</dbReference>
<evidence type="ECO:0000313" key="5">
    <source>
        <dbReference type="EMBL" id="MDI1434888.1"/>
    </source>
</evidence>
<reference evidence="5 6" key="1">
    <citation type="submission" date="2023-04" db="EMBL/GenBank/DDBJ databases">
        <title>The genome sequence of Polyangium sorediatum DSM14670.</title>
        <authorList>
            <person name="Zhang X."/>
        </authorList>
    </citation>
    <scope>NUCLEOTIDE SEQUENCE [LARGE SCALE GENOMIC DNA]</scope>
    <source>
        <strain evidence="5 6">DSM 14670</strain>
    </source>
</reference>
<comment type="catalytic activity">
    <reaction evidence="1">
        <text>Hydrolyzes the link between N-acetylmuramoyl residues and L-amino acid residues in certain cell-wall glycopeptides.</text>
        <dbReference type="EC" id="3.5.1.28"/>
    </reaction>
</comment>
<sequence>MAINVSPEQQGADSVQKCRIIVVIDPGHGDHNDKTSGVDPGALGGPNMEFKEKDIVLDVAKVFKQKLEAKTDVIEAVYLTREGDVGSGELKKLQWRLDFANEKKAPILVSLHMNSACKCPRNAKGQCIVPKGGHIVDTTANGKEVWCYPGKAQSKSLATSIMAAFTLPLKRRGQTGVFEREFRVIKIEGTIKASALIEMGFIPNENDRTQVINNKSALADQFTEGVVNYIIANRAALCGDDAGTVKLPDNPPLPRPRPKDL</sequence>
<dbReference type="GO" id="GO:0008745">
    <property type="term" value="F:N-acetylmuramoyl-L-alanine amidase activity"/>
    <property type="evidence" value="ECO:0007669"/>
    <property type="project" value="UniProtKB-EC"/>
</dbReference>
<dbReference type="EMBL" id="JARZHI010000048">
    <property type="protein sequence ID" value="MDI1434888.1"/>
    <property type="molecule type" value="Genomic_DNA"/>
</dbReference>
<dbReference type="Pfam" id="PF01520">
    <property type="entry name" value="Amidase_3"/>
    <property type="match status" value="1"/>
</dbReference>
<organism evidence="5 6">
    <name type="scientific">Polyangium sorediatum</name>
    <dbReference type="NCBI Taxonomy" id="889274"/>
    <lineage>
        <taxon>Bacteria</taxon>
        <taxon>Pseudomonadati</taxon>
        <taxon>Myxococcota</taxon>
        <taxon>Polyangia</taxon>
        <taxon>Polyangiales</taxon>
        <taxon>Polyangiaceae</taxon>
        <taxon>Polyangium</taxon>
    </lineage>
</organism>
<dbReference type="PANTHER" id="PTHR30404">
    <property type="entry name" value="N-ACETYLMURAMOYL-L-ALANINE AMIDASE"/>
    <property type="match status" value="1"/>
</dbReference>
<dbReference type="RefSeq" id="WP_136966683.1">
    <property type="nucleotide sequence ID" value="NZ_JARZHI010000048.1"/>
</dbReference>
<protein>
    <recommendedName>
        <fullName evidence="2">N-acetylmuramoyl-L-alanine amidase</fullName>
        <ecNumber evidence="2">3.5.1.28</ecNumber>
    </recommendedName>
</protein>
<evidence type="ECO:0000313" key="6">
    <source>
        <dbReference type="Proteomes" id="UP001160301"/>
    </source>
</evidence>
<gene>
    <name evidence="5" type="ORF">QHF89_35630</name>
</gene>
<dbReference type="PANTHER" id="PTHR30404:SF0">
    <property type="entry name" value="N-ACETYLMURAMOYL-L-ALANINE AMIDASE AMIC"/>
    <property type="match status" value="1"/>
</dbReference>
<keyword evidence="6" id="KW-1185">Reference proteome</keyword>
<name>A0ABT6P2V0_9BACT</name>
<dbReference type="CDD" id="cd02696">
    <property type="entry name" value="MurNAc-LAA"/>
    <property type="match status" value="1"/>
</dbReference>
<dbReference type="InterPro" id="IPR050695">
    <property type="entry name" value="N-acetylmuramoyl_amidase_3"/>
</dbReference>
<evidence type="ECO:0000256" key="3">
    <source>
        <dbReference type="ARBA" id="ARBA00022801"/>
    </source>
</evidence>
<keyword evidence="3 5" id="KW-0378">Hydrolase</keyword>